<comment type="function">
    <text evidence="11">Plays an essential role in chain termination during de novo fatty acid synthesis.</text>
</comment>
<keyword evidence="10 11" id="KW-0275">Fatty acid biosynthesis</keyword>
<accession>B9RUV6</accession>
<evidence type="ECO:0000256" key="2">
    <source>
        <dbReference type="ARBA" id="ARBA00006500"/>
    </source>
</evidence>
<evidence type="ECO:0000256" key="6">
    <source>
        <dbReference type="ARBA" id="ARBA00022801"/>
    </source>
</evidence>
<keyword evidence="7 11" id="KW-0276">Fatty acid metabolism</keyword>
<evidence type="ECO:0000256" key="4">
    <source>
        <dbReference type="ARBA" id="ARBA00022528"/>
    </source>
</evidence>
<dbReference type="PANTHER" id="PTHR31727">
    <property type="entry name" value="OLEOYL-ACYL CARRIER PROTEIN THIOESTERASE 1, CHLOROPLASTIC"/>
    <property type="match status" value="1"/>
</dbReference>
<dbReference type="PANTHER" id="PTHR31727:SF11">
    <property type="entry name" value="ACYL-[ACYL-CARRIER-PROTEIN] HYDROLASE"/>
    <property type="match status" value="1"/>
</dbReference>
<dbReference type="Proteomes" id="UP000008311">
    <property type="component" value="Unassembled WGS sequence"/>
</dbReference>
<gene>
    <name evidence="14" type="ORF">RCOM_0894910</name>
</gene>
<sequence>MVNSSTSSGMVVNYHEHVQAFHNKEYSSLATRMKATSRSRMRTNNIKEFCVRKTRFTCGAIAPIEKRENLNTWETKLNNPVADATATIGSLVQDGLVYRENFVIRSSEIGFDGKISLATLSNYLQDTALNHSSILGLLADGLGLTPEMSRKDLIWVLSTLKLVMDRYPTWLDVVQVDTWMYQSGKNGLGRDWIFRDGRTGETVAHATSISLLMNKKTRKLSKFAKEIKEELVPHMMDCNPRINNHARKKLHFDVQTADYSCTGLRPGWNDLDLNQHVNHAKYINWILQNIPRSFIEHHNLSTLALEYRKECNTDSTLQSLSKIVKSEIHDQVEFDHLLLLENGLEIVRGSTIWKPRDHENGLQ</sequence>
<dbReference type="GO" id="GO:0000036">
    <property type="term" value="F:acyl carrier activity"/>
    <property type="evidence" value="ECO:0000318"/>
    <property type="project" value="GO_Central"/>
</dbReference>
<keyword evidence="8" id="KW-0809">Transit peptide</keyword>
<name>B9RUV6_RICCO</name>
<evidence type="ECO:0000256" key="11">
    <source>
        <dbReference type="RuleBase" id="RU363096"/>
    </source>
</evidence>
<organism evidence="14 15">
    <name type="scientific">Ricinus communis</name>
    <name type="common">Castor bean</name>
    <dbReference type="NCBI Taxonomy" id="3988"/>
    <lineage>
        <taxon>Eukaryota</taxon>
        <taxon>Viridiplantae</taxon>
        <taxon>Streptophyta</taxon>
        <taxon>Embryophyta</taxon>
        <taxon>Tracheophyta</taxon>
        <taxon>Spermatophyta</taxon>
        <taxon>Magnoliopsida</taxon>
        <taxon>eudicotyledons</taxon>
        <taxon>Gunneridae</taxon>
        <taxon>Pentapetalae</taxon>
        <taxon>rosids</taxon>
        <taxon>fabids</taxon>
        <taxon>Malpighiales</taxon>
        <taxon>Euphorbiaceae</taxon>
        <taxon>Acalyphoideae</taxon>
        <taxon>Acalypheae</taxon>
        <taxon>Ricinus</taxon>
    </lineage>
</organism>
<dbReference type="SUPFAM" id="SSF54637">
    <property type="entry name" value="Thioesterase/thiol ester dehydrase-isomerase"/>
    <property type="match status" value="2"/>
</dbReference>
<dbReference type="GO" id="GO:0016297">
    <property type="term" value="F:fatty acyl-[ACP] hydrolase activity"/>
    <property type="evidence" value="ECO:0000318"/>
    <property type="project" value="GO_Central"/>
</dbReference>
<evidence type="ECO:0000259" key="13">
    <source>
        <dbReference type="Pfam" id="PF20791"/>
    </source>
</evidence>
<dbReference type="EMBL" id="EQ973818">
    <property type="protein sequence ID" value="EEF44689.1"/>
    <property type="molecule type" value="Genomic_DNA"/>
</dbReference>
<evidence type="ECO:0000256" key="10">
    <source>
        <dbReference type="ARBA" id="ARBA00023160"/>
    </source>
</evidence>
<keyword evidence="5 11" id="KW-0934">Plastid</keyword>
<evidence type="ECO:0000256" key="3">
    <source>
        <dbReference type="ARBA" id="ARBA00022516"/>
    </source>
</evidence>
<dbReference type="InParanoid" id="B9RUV6"/>
<keyword evidence="3 11" id="KW-0444">Lipid biosynthesis</keyword>
<keyword evidence="4 11" id="KW-0150">Chloroplast</keyword>
<dbReference type="InterPro" id="IPR002864">
    <property type="entry name" value="Acyl-ACP_thioesterase_NHD"/>
</dbReference>
<dbReference type="AlphaFoldDB" id="B9RUV6"/>
<dbReference type="Pfam" id="PF20791">
    <property type="entry name" value="Acyl-ACP_TE_C"/>
    <property type="match status" value="1"/>
</dbReference>
<evidence type="ECO:0000256" key="1">
    <source>
        <dbReference type="ARBA" id="ARBA00004229"/>
    </source>
</evidence>
<dbReference type="FunFam" id="3.10.129.10:FF:000014">
    <property type="entry name" value="Acyl-[acyl-carrier-protein] hydrolase"/>
    <property type="match status" value="1"/>
</dbReference>
<keyword evidence="6 11" id="KW-0378">Hydrolase</keyword>
<evidence type="ECO:0000256" key="7">
    <source>
        <dbReference type="ARBA" id="ARBA00022832"/>
    </source>
</evidence>
<dbReference type="OrthoDB" id="840450at2759"/>
<dbReference type="EC" id="3.1.2.-" evidence="11"/>
<comment type="similarity">
    <text evidence="2 11">Belongs to the acyl-ACP thioesterase family.</text>
</comment>
<dbReference type="eggNOG" id="ENOG502QQHW">
    <property type="taxonomic scope" value="Eukaryota"/>
</dbReference>
<protein>
    <recommendedName>
        <fullName evidence="11">Acyl-[acyl-carrier-protein] hydrolase</fullName>
        <ecNumber evidence="11">3.1.2.-</ecNumber>
    </recommendedName>
</protein>
<evidence type="ECO:0000313" key="15">
    <source>
        <dbReference type="Proteomes" id="UP000008311"/>
    </source>
</evidence>
<dbReference type="InterPro" id="IPR049427">
    <property type="entry name" value="Acyl-ACP_TE_C"/>
</dbReference>
<dbReference type="SMR" id="B9RUV6"/>
<feature type="domain" description="Acyl-ACP thioesterase N-terminal hotdog" evidence="12">
    <location>
        <begin position="95"/>
        <end position="230"/>
    </location>
</feature>
<evidence type="ECO:0000256" key="8">
    <source>
        <dbReference type="ARBA" id="ARBA00022946"/>
    </source>
</evidence>
<comment type="subcellular location">
    <subcellularLocation>
        <location evidence="1 11">Plastid</location>
        <location evidence="1 11">Chloroplast</location>
    </subcellularLocation>
</comment>
<dbReference type="STRING" id="3988.B9RUV6"/>
<feature type="domain" description="Acyl-ACP thioesterase-like C-terminal" evidence="13">
    <location>
        <begin position="258"/>
        <end position="354"/>
    </location>
</feature>
<dbReference type="Gene3D" id="3.10.129.10">
    <property type="entry name" value="Hotdog Thioesterase"/>
    <property type="match status" value="1"/>
</dbReference>
<dbReference type="InterPro" id="IPR029069">
    <property type="entry name" value="HotDog_dom_sf"/>
</dbReference>
<dbReference type="Pfam" id="PF01643">
    <property type="entry name" value="Acyl-ACP_TE"/>
    <property type="match status" value="1"/>
</dbReference>
<keyword evidence="9 11" id="KW-0443">Lipid metabolism</keyword>
<evidence type="ECO:0000313" key="14">
    <source>
        <dbReference type="EMBL" id="EEF44689.1"/>
    </source>
</evidence>
<evidence type="ECO:0000256" key="5">
    <source>
        <dbReference type="ARBA" id="ARBA00022640"/>
    </source>
</evidence>
<proteinExistence type="inferred from homology"/>
<evidence type="ECO:0000256" key="9">
    <source>
        <dbReference type="ARBA" id="ARBA00023098"/>
    </source>
</evidence>
<dbReference type="KEGG" id="rcu:8271338"/>
<keyword evidence="15" id="KW-1185">Reference proteome</keyword>
<evidence type="ECO:0000259" key="12">
    <source>
        <dbReference type="Pfam" id="PF01643"/>
    </source>
</evidence>
<reference evidence="15" key="1">
    <citation type="journal article" date="2010" name="Nat. Biotechnol.">
        <title>Draft genome sequence of the oilseed species Ricinus communis.</title>
        <authorList>
            <person name="Chan A.P."/>
            <person name="Crabtree J."/>
            <person name="Zhao Q."/>
            <person name="Lorenzi H."/>
            <person name="Orvis J."/>
            <person name="Puiu D."/>
            <person name="Melake-Berhan A."/>
            <person name="Jones K.M."/>
            <person name="Redman J."/>
            <person name="Chen G."/>
            <person name="Cahoon E.B."/>
            <person name="Gedil M."/>
            <person name="Stanke M."/>
            <person name="Haas B.J."/>
            <person name="Wortman J.R."/>
            <person name="Fraser-Liggett C.M."/>
            <person name="Ravel J."/>
            <person name="Rabinowicz P.D."/>
        </authorList>
    </citation>
    <scope>NUCLEOTIDE SEQUENCE [LARGE SCALE GENOMIC DNA]</scope>
    <source>
        <strain evidence="15">cv. Hale</strain>
    </source>
</reference>
<dbReference type="InterPro" id="IPR045023">
    <property type="entry name" value="FATA/B"/>
</dbReference>
<dbReference type="GO" id="GO:0009507">
    <property type="term" value="C:chloroplast"/>
    <property type="evidence" value="ECO:0007669"/>
    <property type="project" value="UniProtKB-SubCell"/>
</dbReference>